<dbReference type="PANTHER" id="PTHR11654">
    <property type="entry name" value="OLIGOPEPTIDE TRANSPORTER-RELATED"/>
    <property type="match status" value="1"/>
</dbReference>
<dbReference type="AlphaFoldDB" id="A0AAW2RDJ6"/>
<feature type="transmembrane region" description="Helical" evidence="7">
    <location>
        <begin position="31"/>
        <end position="54"/>
    </location>
</feature>
<evidence type="ECO:0000256" key="3">
    <source>
        <dbReference type="ARBA" id="ARBA00022692"/>
    </source>
</evidence>
<dbReference type="GO" id="GO:0022857">
    <property type="term" value="F:transmembrane transporter activity"/>
    <property type="evidence" value="ECO:0007669"/>
    <property type="project" value="InterPro"/>
</dbReference>
<evidence type="ECO:0000256" key="1">
    <source>
        <dbReference type="ARBA" id="ARBA00004141"/>
    </source>
</evidence>
<dbReference type="EMBL" id="JACGWJ010000013">
    <property type="protein sequence ID" value="KAL0378327.1"/>
    <property type="molecule type" value="Genomic_DNA"/>
</dbReference>
<evidence type="ECO:0000256" key="6">
    <source>
        <dbReference type="ARBA" id="ARBA00044504"/>
    </source>
</evidence>
<evidence type="ECO:0000313" key="8">
    <source>
        <dbReference type="EMBL" id="KAL0378327.1"/>
    </source>
</evidence>
<dbReference type="Gene3D" id="1.20.1250.20">
    <property type="entry name" value="MFS general substrate transporter like domains"/>
    <property type="match status" value="1"/>
</dbReference>
<dbReference type="GO" id="GO:0016020">
    <property type="term" value="C:membrane"/>
    <property type="evidence" value="ECO:0007669"/>
    <property type="project" value="UniProtKB-SubCell"/>
</dbReference>
<organism evidence="8">
    <name type="scientific">Sesamum radiatum</name>
    <name type="common">Black benniseed</name>
    <dbReference type="NCBI Taxonomy" id="300843"/>
    <lineage>
        <taxon>Eukaryota</taxon>
        <taxon>Viridiplantae</taxon>
        <taxon>Streptophyta</taxon>
        <taxon>Embryophyta</taxon>
        <taxon>Tracheophyta</taxon>
        <taxon>Spermatophyta</taxon>
        <taxon>Magnoliopsida</taxon>
        <taxon>eudicotyledons</taxon>
        <taxon>Gunneridae</taxon>
        <taxon>Pentapetalae</taxon>
        <taxon>asterids</taxon>
        <taxon>lamiids</taxon>
        <taxon>Lamiales</taxon>
        <taxon>Pedaliaceae</taxon>
        <taxon>Sesamum</taxon>
    </lineage>
</organism>
<comment type="similarity">
    <text evidence="6">Belongs to the major facilitator superfamily. Phosphate:H(+) symporter (TC 2.A.1.9) family.</text>
</comment>
<reference evidence="8" key="1">
    <citation type="submission" date="2020-06" db="EMBL/GenBank/DDBJ databases">
        <authorList>
            <person name="Li T."/>
            <person name="Hu X."/>
            <person name="Zhang T."/>
            <person name="Song X."/>
            <person name="Zhang H."/>
            <person name="Dai N."/>
            <person name="Sheng W."/>
            <person name="Hou X."/>
            <person name="Wei L."/>
        </authorList>
    </citation>
    <scope>NUCLEOTIDE SEQUENCE</scope>
    <source>
        <strain evidence="8">G02</strain>
        <tissue evidence="8">Leaf</tissue>
    </source>
</reference>
<evidence type="ECO:0000256" key="2">
    <source>
        <dbReference type="ARBA" id="ARBA00005982"/>
    </source>
</evidence>
<sequence>MTLFTLSASGPGLRSTCYKKDEYYATNSQTALYSVALYLVAQGFGGMKSCILFYRVDQFDDGDEVEKGHKSSLFNWWYFSINIGMLIGCSVPVRIQVNIGWGWNFGVSAVAMAIDIVFFFIETRLNRYQKPGGNPLTPLCQVLVAFLRKYRVEVPGDKPFLYEIADAEFNTVVSRKLDHTNQFCFLDKTTMEKESDHSNGSVNPWRLSTVTHVVDMKWIICMLPVLANGIIFNTIFRHLSNLFLLEVEYMDA</sequence>
<keyword evidence="3 7" id="KW-0812">Transmembrane</keyword>
<feature type="transmembrane region" description="Helical" evidence="7">
    <location>
        <begin position="101"/>
        <end position="121"/>
    </location>
</feature>
<comment type="subcellular location">
    <subcellularLocation>
        <location evidence="1">Membrane</location>
        <topology evidence="1">Multi-pass membrane protein</topology>
    </subcellularLocation>
</comment>
<dbReference type="InterPro" id="IPR000109">
    <property type="entry name" value="POT_fam"/>
</dbReference>
<accession>A0AAW2RDJ6</accession>
<dbReference type="InterPro" id="IPR036259">
    <property type="entry name" value="MFS_trans_sf"/>
</dbReference>
<proteinExistence type="inferred from homology"/>
<feature type="transmembrane region" description="Helical" evidence="7">
    <location>
        <begin position="75"/>
        <end position="95"/>
    </location>
</feature>
<comment type="caution">
    <text evidence="8">The sequence shown here is derived from an EMBL/GenBank/DDBJ whole genome shotgun (WGS) entry which is preliminary data.</text>
</comment>
<gene>
    <name evidence="8" type="ORF">Sradi_3138200</name>
</gene>
<evidence type="ECO:0000256" key="4">
    <source>
        <dbReference type="ARBA" id="ARBA00022989"/>
    </source>
</evidence>
<keyword evidence="4 7" id="KW-1133">Transmembrane helix</keyword>
<comment type="similarity">
    <text evidence="2">Belongs to the major facilitator superfamily. Proton-dependent oligopeptide transporter (POT/PTR) (TC 2.A.17) family.</text>
</comment>
<name>A0AAW2RDJ6_SESRA</name>
<dbReference type="SUPFAM" id="SSF103473">
    <property type="entry name" value="MFS general substrate transporter"/>
    <property type="match status" value="1"/>
</dbReference>
<feature type="transmembrane region" description="Helical" evidence="7">
    <location>
        <begin position="216"/>
        <end position="236"/>
    </location>
</feature>
<keyword evidence="5 7" id="KW-0472">Membrane</keyword>
<protein>
    <submittedName>
        <fullName evidence="8">Protein NRT1/ PTR FAMILY 8.1</fullName>
    </submittedName>
</protein>
<reference evidence="8" key="2">
    <citation type="journal article" date="2024" name="Plant">
        <title>Genomic evolution and insights into agronomic trait innovations of Sesamum species.</title>
        <authorList>
            <person name="Miao H."/>
            <person name="Wang L."/>
            <person name="Qu L."/>
            <person name="Liu H."/>
            <person name="Sun Y."/>
            <person name="Le M."/>
            <person name="Wang Q."/>
            <person name="Wei S."/>
            <person name="Zheng Y."/>
            <person name="Lin W."/>
            <person name="Duan Y."/>
            <person name="Cao H."/>
            <person name="Xiong S."/>
            <person name="Wang X."/>
            <person name="Wei L."/>
            <person name="Li C."/>
            <person name="Ma Q."/>
            <person name="Ju M."/>
            <person name="Zhao R."/>
            <person name="Li G."/>
            <person name="Mu C."/>
            <person name="Tian Q."/>
            <person name="Mei H."/>
            <person name="Zhang T."/>
            <person name="Gao T."/>
            <person name="Zhang H."/>
        </authorList>
    </citation>
    <scope>NUCLEOTIDE SEQUENCE</scope>
    <source>
        <strain evidence="8">G02</strain>
    </source>
</reference>
<dbReference type="Pfam" id="PF00854">
    <property type="entry name" value="PTR2"/>
    <property type="match status" value="1"/>
</dbReference>
<evidence type="ECO:0000256" key="5">
    <source>
        <dbReference type="ARBA" id="ARBA00023136"/>
    </source>
</evidence>
<evidence type="ECO:0000256" key="7">
    <source>
        <dbReference type="SAM" id="Phobius"/>
    </source>
</evidence>